<dbReference type="GO" id="GO:0016114">
    <property type="term" value="P:terpenoid biosynthetic process"/>
    <property type="evidence" value="ECO:0007669"/>
    <property type="project" value="UniProtKB-UniRule"/>
</dbReference>
<dbReference type="PROSITE" id="PS00802">
    <property type="entry name" value="TRANSKETOLASE_2"/>
    <property type="match status" value="1"/>
</dbReference>
<evidence type="ECO:0000256" key="6">
    <source>
        <dbReference type="ARBA" id="ARBA00022842"/>
    </source>
</evidence>
<dbReference type="AlphaFoldDB" id="A0A317ZLE0"/>
<dbReference type="SMART" id="SM00861">
    <property type="entry name" value="Transket_pyr"/>
    <property type="match status" value="1"/>
</dbReference>
<dbReference type="GO" id="GO:0008661">
    <property type="term" value="F:1-deoxy-D-xylulose-5-phosphate synthase activity"/>
    <property type="evidence" value="ECO:0007669"/>
    <property type="project" value="UniProtKB-UniRule"/>
</dbReference>
<dbReference type="GO" id="GO:0009228">
    <property type="term" value="P:thiamine biosynthetic process"/>
    <property type="evidence" value="ECO:0007669"/>
    <property type="project" value="UniProtKB-UniRule"/>
</dbReference>
<dbReference type="Gene3D" id="3.40.50.920">
    <property type="match status" value="1"/>
</dbReference>
<dbReference type="InterPro" id="IPR005477">
    <property type="entry name" value="Dxylulose-5-P_synthase"/>
</dbReference>
<feature type="binding site" evidence="10">
    <location>
        <position position="175"/>
    </location>
    <ligand>
        <name>thiamine diphosphate</name>
        <dbReference type="ChEBI" id="CHEBI:58937"/>
    </ligand>
</feature>
<keyword evidence="14" id="KW-1185">Reference proteome</keyword>
<comment type="pathway">
    <text evidence="1 10">Metabolic intermediate biosynthesis; 1-deoxy-D-xylulose 5-phosphate biosynthesis; 1-deoxy-D-xylulose 5-phosphate from D-glyceraldehyde 3-phosphate and pyruvate: step 1/1.</text>
</comment>
<dbReference type="SUPFAM" id="SSF52518">
    <property type="entry name" value="Thiamin diphosphate-binding fold (THDP-binding)"/>
    <property type="match status" value="2"/>
</dbReference>
<dbReference type="UniPathway" id="UPA00064">
    <property type="reaction ID" value="UER00091"/>
</dbReference>
<keyword evidence="9 10" id="KW-0414">Isoprene biosynthesis</keyword>
<dbReference type="InterPro" id="IPR033248">
    <property type="entry name" value="Transketolase_C"/>
</dbReference>
<name>A0A317ZLE0_9BACT</name>
<evidence type="ECO:0000256" key="9">
    <source>
        <dbReference type="ARBA" id="ARBA00023229"/>
    </source>
</evidence>
<comment type="catalytic activity">
    <reaction evidence="10">
        <text>D-glyceraldehyde 3-phosphate + pyruvate + H(+) = 1-deoxy-D-xylulose 5-phosphate + CO2</text>
        <dbReference type="Rhea" id="RHEA:12605"/>
        <dbReference type="ChEBI" id="CHEBI:15361"/>
        <dbReference type="ChEBI" id="CHEBI:15378"/>
        <dbReference type="ChEBI" id="CHEBI:16526"/>
        <dbReference type="ChEBI" id="CHEBI:57792"/>
        <dbReference type="ChEBI" id="CHEBI:59776"/>
        <dbReference type="EC" id="2.2.1.7"/>
    </reaction>
</comment>
<dbReference type="Pfam" id="PF02779">
    <property type="entry name" value="Transket_pyr"/>
    <property type="match status" value="1"/>
</dbReference>
<keyword evidence="4 10" id="KW-0808">Transferase</keyword>
<dbReference type="NCBIfam" id="NF003933">
    <property type="entry name" value="PRK05444.2-2"/>
    <property type="match status" value="1"/>
</dbReference>
<keyword evidence="8 10" id="KW-0786">Thiamine pyrophosphate</keyword>
<dbReference type="InterPro" id="IPR020826">
    <property type="entry name" value="Transketolase_BS"/>
</dbReference>
<dbReference type="Pfam" id="PF13292">
    <property type="entry name" value="DXP_synthase_N"/>
    <property type="match status" value="1"/>
</dbReference>
<feature type="region of interest" description="Disordered" evidence="11">
    <location>
        <begin position="298"/>
        <end position="318"/>
    </location>
</feature>
<dbReference type="InParanoid" id="A0A317ZLE0"/>
<dbReference type="Gene3D" id="3.40.50.970">
    <property type="match status" value="2"/>
</dbReference>
<dbReference type="EC" id="2.2.1.7" evidence="10"/>
<protein>
    <recommendedName>
        <fullName evidence="10">1-deoxy-D-xylulose-5-phosphate synthase</fullName>
        <ecNumber evidence="10">2.2.1.7</ecNumber>
    </recommendedName>
    <alternativeName>
        <fullName evidence="10">1-deoxyxylulose-5-phosphate synthase</fullName>
        <shortName evidence="10">DXP synthase</shortName>
        <shortName evidence="10">DXPS</shortName>
    </alternativeName>
</protein>
<evidence type="ECO:0000256" key="2">
    <source>
        <dbReference type="ARBA" id="ARBA00011081"/>
    </source>
</evidence>
<dbReference type="GO" id="GO:0030976">
    <property type="term" value="F:thiamine pyrophosphate binding"/>
    <property type="evidence" value="ECO:0007669"/>
    <property type="project" value="UniProtKB-UniRule"/>
</dbReference>
<comment type="cofactor">
    <cofactor evidence="10">
        <name>thiamine diphosphate</name>
        <dbReference type="ChEBI" id="CHEBI:58937"/>
    </cofactor>
    <text evidence="10">Binds 1 thiamine pyrophosphate per subunit.</text>
</comment>
<keyword evidence="5 10" id="KW-0479">Metal-binding</keyword>
<dbReference type="InterPro" id="IPR029061">
    <property type="entry name" value="THDP-binding"/>
</dbReference>
<dbReference type="RefSeq" id="WP_110131142.1">
    <property type="nucleotide sequence ID" value="NZ_QHJQ01000005.1"/>
</dbReference>
<gene>
    <name evidence="10 13" type="primary">dxs</name>
    <name evidence="13" type="ORF">DDZ13_09155</name>
</gene>
<feature type="binding site" evidence="10">
    <location>
        <position position="285"/>
    </location>
    <ligand>
        <name>thiamine diphosphate</name>
        <dbReference type="ChEBI" id="CHEBI:58937"/>
    </ligand>
</feature>
<dbReference type="FunFam" id="3.40.50.970:FF:000005">
    <property type="entry name" value="1-deoxy-D-xylulose-5-phosphate synthase"/>
    <property type="match status" value="1"/>
</dbReference>
<evidence type="ECO:0000256" key="11">
    <source>
        <dbReference type="SAM" id="MobiDB-lite"/>
    </source>
</evidence>
<dbReference type="PANTHER" id="PTHR43322:SF5">
    <property type="entry name" value="1-DEOXY-D-XYLULOSE-5-PHOSPHATE SYNTHASE, CHLOROPLASTIC"/>
    <property type="match status" value="1"/>
</dbReference>
<evidence type="ECO:0000256" key="5">
    <source>
        <dbReference type="ARBA" id="ARBA00022723"/>
    </source>
</evidence>
<dbReference type="CDD" id="cd02007">
    <property type="entry name" value="TPP_DXS"/>
    <property type="match status" value="1"/>
</dbReference>
<proteinExistence type="inferred from homology"/>
<dbReference type="InterPro" id="IPR005475">
    <property type="entry name" value="Transketolase-like_Pyr-bd"/>
</dbReference>
<dbReference type="SUPFAM" id="SSF52922">
    <property type="entry name" value="TK C-terminal domain-like"/>
    <property type="match status" value="1"/>
</dbReference>
<dbReference type="HAMAP" id="MF_00315">
    <property type="entry name" value="DXP_synth"/>
    <property type="match status" value="1"/>
</dbReference>
<evidence type="ECO:0000313" key="14">
    <source>
        <dbReference type="Proteomes" id="UP000247099"/>
    </source>
</evidence>
<evidence type="ECO:0000256" key="8">
    <source>
        <dbReference type="ARBA" id="ARBA00023052"/>
    </source>
</evidence>
<dbReference type="InterPro" id="IPR009014">
    <property type="entry name" value="Transketo_C/PFOR_II"/>
</dbReference>
<feature type="binding site" evidence="10">
    <location>
        <position position="175"/>
    </location>
    <ligand>
        <name>Mg(2+)</name>
        <dbReference type="ChEBI" id="CHEBI:18420"/>
    </ligand>
</feature>
<feature type="domain" description="Transketolase-like pyrimidine-binding" evidence="12">
    <location>
        <begin position="317"/>
        <end position="481"/>
    </location>
</feature>
<comment type="cofactor">
    <cofactor evidence="10">
        <name>Mg(2+)</name>
        <dbReference type="ChEBI" id="CHEBI:18420"/>
    </cofactor>
    <text evidence="10">Binds 1 Mg(2+) ion per subunit.</text>
</comment>
<dbReference type="GO" id="GO:0005829">
    <property type="term" value="C:cytosol"/>
    <property type="evidence" value="ECO:0007669"/>
    <property type="project" value="TreeGrafter"/>
</dbReference>
<evidence type="ECO:0000256" key="10">
    <source>
        <dbReference type="HAMAP-Rule" id="MF_00315"/>
    </source>
</evidence>
<dbReference type="FunCoup" id="A0A317ZLE0">
    <property type="interactions" value="444"/>
</dbReference>
<reference evidence="13 14" key="1">
    <citation type="submission" date="2018-05" db="EMBL/GenBank/DDBJ databases">
        <title>Coraliomargarita sinensis sp. nov., isolated from a marine solar saltern.</title>
        <authorList>
            <person name="Zhou L.Y."/>
        </authorList>
    </citation>
    <scope>NUCLEOTIDE SEQUENCE [LARGE SCALE GENOMIC DNA]</scope>
    <source>
        <strain evidence="13 14">WN38</strain>
    </source>
</reference>
<dbReference type="OrthoDB" id="9803371at2"/>
<dbReference type="PANTHER" id="PTHR43322">
    <property type="entry name" value="1-D-DEOXYXYLULOSE 5-PHOSPHATE SYNTHASE-RELATED"/>
    <property type="match status" value="1"/>
</dbReference>
<evidence type="ECO:0000313" key="13">
    <source>
        <dbReference type="EMBL" id="PXA04191.1"/>
    </source>
</evidence>
<evidence type="ECO:0000256" key="7">
    <source>
        <dbReference type="ARBA" id="ARBA00022977"/>
    </source>
</evidence>
<evidence type="ECO:0000256" key="1">
    <source>
        <dbReference type="ARBA" id="ARBA00004980"/>
    </source>
</evidence>
<dbReference type="Proteomes" id="UP000247099">
    <property type="component" value="Unassembled WGS sequence"/>
</dbReference>
<comment type="function">
    <text evidence="10">Catalyzes the acyloin condensation reaction between C atoms 2 and 3 of pyruvate and glyceraldehyde 3-phosphate to yield 1-deoxy-D-xylulose-5-phosphate (DXP).</text>
</comment>
<dbReference type="GO" id="GO:0019288">
    <property type="term" value="P:isopentenyl diphosphate biosynthetic process, methylerythritol 4-phosphate pathway"/>
    <property type="evidence" value="ECO:0007669"/>
    <property type="project" value="TreeGrafter"/>
</dbReference>
<feature type="binding site" evidence="10">
    <location>
        <position position="368"/>
    </location>
    <ligand>
        <name>thiamine diphosphate</name>
        <dbReference type="ChEBI" id="CHEBI:58937"/>
    </ligand>
</feature>
<feature type="binding site" evidence="10">
    <location>
        <begin position="115"/>
        <end position="117"/>
    </location>
    <ligand>
        <name>thiamine diphosphate</name>
        <dbReference type="ChEBI" id="CHEBI:58937"/>
    </ligand>
</feature>
<feature type="binding site" evidence="10">
    <location>
        <position position="73"/>
    </location>
    <ligand>
        <name>thiamine diphosphate</name>
        <dbReference type="ChEBI" id="CHEBI:58937"/>
    </ligand>
</feature>
<comment type="caution">
    <text evidence="13">The sequence shown here is derived from an EMBL/GenBank/DDBJ whole genome shotgun (WGS) entry which is preliminary data.</text>
</comment>
<organism evidence="13 14">
    <name type="scientific">Coraliomargarita sinensis</name>
    <dbReference type="NCBI Taxonomy" id="2174842"/>
    <lineage>
        <taxon>Bacteria</taxon>
        <taxon>Pseudomonadati</taxon>
        <taxon>Verrucomicrobiota</taxon>
        <taxon>Opitutia</taxon>
        <taxon>Puniceicoccales</taxon>
        <taxon>Coraliomargaritaceae</taxon>
        <taxon>Coraliomargarita</taxon>
    </lineage>
</organism>
<evidence type="ECO:0000256" key="4">
    <source>
        <dbReference type="ARBA" id="ARBA00022679"/>
    </source>
</evidence>
<dbReference type="NCBIfam" id="TIGR00204">
    <property type="entry name" value="dxs"/>
    <property type="match status" value="1"/>
</dbReference>
<dbReference type="Pfam" id="PF02780">
    <property type="entry name" value="Transketolase_C"/>
    <property type="match status" value="1"/>
</dbReference>
<accession>A0A317ZLE0</accession>
<comment type="similarity">
    <text evidence="2 10">Belongs to the transketolase family. DXPS subfamily.</text>
</comment>
<feature type="binding site" evidence="10">
    <location>
        <position position="146"/>
    </location>
    <ligand>
        <name>Mg(2+)</name>
        <dbReference type="ChEBI" id="CHEBI:18420"/>
    </ligand>
</feature>
<dbReference type="CDD" id="cd07033">
    <property type="entry name" value="TPP_PYR_DXS_TK_like"/>
    <property type="match status" value="1"/>
</dbReference>
<evidence type="ECO:0000256" key="3">
    <source>
        <dbReference type="ARBA" id="ARBA00011738"/>
    </source>
</evidence>
<feature type="binding site" evidence="10">
    <location>
        <begin position="147"/>
        <end position="148"/>
    </location>
    <ligand>
        <name>thiamine diphosphate</name>
        <dbReference type="ChEBI" id="CHEBI:58937"/>
    </ligand>
</feature>
<dbReference type="EMBL" id="QHJQ01000005">
    <property type="protein sequence ID" value="PXA04191.1"/>
    <property type="molecule type" value="Genomic_DNA"/>
</dbReference>
<keyword evidence="7 10" id="KW-0784">Thiamine biosynthesis</keyword>
<evidence type="ECO:0000259" key="12">
    <source>
        <dbReference type="SMART" id="SM00861"/>
    </source>
</evidence>
<keyword evidence="6 10" id="KW-0460">Magnesium</keyword>
<comment type="subunit">
    <text evidence="3 10">Homodimer.</text>
</comment>
<sequence>MSLLEQIQSPEDVKKLDYAELPALAQEIRERIIATTSKNGGHIGPNLGVVELTIGLHRVFNTPKDKFVFDVSHQGYVHKLLTGRNGESFDKIRLNDGVSGFLSRHESEHDAFGAGHAGTALSAALGMAKARDLNGTDEHVVALCGDAAFTCGITMEALNNVASTTKRMIIILNDNKWSIAKNVGALPRYFNELITNPVYNRLNDDIEQLLHKVPGGESLINFGSKWKKETKDFFVSSSLFEKFDVRYIGPIDGHDLKQVEHYLEFAKQAEQPVLLHVLTTKGKGYDVALESPERFHGASPFDVKTGRGTPSPAGTPPKYQDVMGQTLVKLAKEDTKVVGITAAMPSGTGLNILEKELPEQFFDVGIAEEHAALFAAGMATNGQHPVCAIYSTFLQRAYDQIIHDIALQNLPVLFCMDRAGLSPNDGATHHGVFDIAYLRCVPGALMMAPANEDELADMMATGLRWQGPAFIRYPRGNAAGVPMKHFPEPIEVGKSKRIQSGNDIDIWALGTMLADAEKVAARLSEHGITAGVVNARFAKPLDHDALRESAKAHSLIVTMEDHVVTGGFGTGLAEALLDLDVSCPVLRIGWPDEFVEHGSSVSSLREAYGLNNEAITERIIHRLRKMSSADVDISK</sequence>
<dbReference type="GO" id="GO:0000287">
    <property type="term" value="F:magnesium ion binding"/>
    <property type="evidence" value="ECO:0007669"/>
    <property type="project" value="UniProtKB-UniRule"/>
</dbReference>